<dbReference type="InterPro" id="IPR008271">
    <property type="entry name" value="Ser/Thr_kinase_AS"/>
</dbReference>
<dbReference type="FunFam" id="1.10.510.10:FF:000082">
    <property type="entry name" value="Shaggy-related protein kinase kappa"/>
    <property type="match status" value="1"/>
</dbReference>
<comment type="similarity">
    <text evidence="1">Belongs to the protein kinase superfamily. CMGC Ser/Thr protein kinase family. GSK-3 subfamily.</text>
</comment>
<dbReference type="PROSITE" id="PS00108">
    <property type="entry name" value="PROTEIN_KINASE_ST"/>
    <property type="match status" value="1"/>
</dbReference>
<dbReference type="InterPro" id="IPR017441">
    <property type="entry name" value="Protein_kinase_ATP_BS"/>
</dbReference>
<dbReference type="KEGG" id="ago:AGOS_ADR253W"/>
<evidence type="ECO:0000256" key="8">
    <source>
        <dbReference type="ARBA" id="ARBA00055136"/>
    </source>
</evidence>
<dbReference type="InterPro" id="IPR050591">
    <property type="entry name" value="GSK-3"/>
</dbReference>
<evidence type="ECO:0000313" key="13">
    <source>
        <dbReference type="EMBL" id="AAS52173.2"/>
    </source>
</evidence>
<dbReference type="SUPFAM" id="SSF56112">
    <property type="entry name" value="Protein kinase-like (PK-like)"/>
    <property type="match status" value="1"/>
</dbReference>
<feature type="binding site" evidence="10">
    <location>
        <position position="62"/>
    </location>
    <ligand>
        <name>ATP</name>
        <dbReference type="ChEBI" id="CHEBI:30616"/>
    </ligand>
</feature>
<evidence type="ECO:0000256" key="6">
    <source>
        <dbReference type="ARBA" id="ARBA00022777"/>
    </source>
</evidence>
<reference evidence="13 14" key="1">
    <citation type="journal article" date="2004" name="Science">
        <title>The Ashbya gossypii genome as a tool for mapping the ancient Saccharomyces cerevisiae genome.</title>
        <authorList>
            <person name="Dietrich F.S."/>
            <person name="Voegeli S."/>
            <person name="Brachat S."/>
            <person name="Lerch A."/>
            <person name="Gates K."/>
            <person name="Steiner S."/>
            <person name="Mohr C."/>
            <person name="Pohlmann R."/>
            <person name="Luedi P."/>
            <person name="Choi S."/>
            <person name="Wing R.A."/>
            <person name="Flavier A."/>
            <person name="Gaffney T.D."/>
            <person name="Philippsen P."/>
        </authorList>
    </citation>
    <scope>NUCLEOTIDE SEQUENCE [LARGE SCALE GENOMIC DNA]</scope>
    <source>
        <strain evidence="14">ATCC 10895 / CBS 109.51 / FGSC 9923 / NRRL Y-1056</strain>
    </source>
</reference>
<dbReference type="Proteomes" id="UP000000591">
    <property type="component" value="Chromosome IV"/>
</dbReference>
<dbReference type="RefSeq" id="NP_984349.2">
    <property type="nucleotide sequence ID" value="NM_209702.2"/>
</dbReference>
<protein>
    <recommendedName>
        <fullName evidence="9">Glycogen synthase kinase 1</fullName>
    </recommendedName>
</protein>
<dbReference type="Gene3D" id="3.30.200.20">
    <property type="entry name" value="Phosphorylase Kinase, domain 1"/>
    <property type="match status" value="1"/>
</dbReference>
<dbReference type="InParanoid" id="Q759M3"/>
<keyword evidence="7 10" id="KW-0067">ATP-binding</keyword>
<evidence type="ECO:0000313" key="14">
    <source>
        <dbReference type="Proteomes" id="UP000000591"/>
    </source>
</evidence>
<dbReference type="AlphaFoldDB" id="Q759M3"/>
<dbReference type="GO" id="GO:0030437">
    <property type="term" value="P:ascospore formation"/>
    <property type="evidence" value="ECO:0007669"/>
    <property type="project" value="EnsemblFungi"/>
</dbReference>
<dbReference type="GeneID" id="4620511"/>
<dbReference type="HOGENOM" id="CLU_000288_181_20_1"/>
<keyword evidence="6" id="KW-0418">Kinase</keyword>
<evidence type="ECO:0000256" key="2">
    <source>
        <dbReference type="ARBA" id="ARBA00022527"/>
    </source>
</evidence>
<accession>Q759M3</accession>
<dbReference type="eggNOG" id="KOG0658">
    <property type="taxonomic scope" value="Eukaryota"/>
</dbReference>
<dbReference type="SMART" id="SM00220">
    <property type="entry name" value="S_TKc"/>
    <property type="match status" value="1"/>
</dbReference>
<dbReference type="FunFam" id="3.30.200.20:FF:000009">
    <property type="entry name" value="Glycogen synthase kinase-3 beta"/>
    <property type="match status" value="1"/>
</dbReference>
<gene>
    <name evidence="13" type="ORF">AGOS_ADR253W</name>
</gene>
<dbReference type="Gene3D" id="1.10.510.10">
    <property type="entry name" value="Transferase(Phosphotransferase) domain 1"/>
    <property type="match status" value="1"/>
</dbReference>
<dbReference type="InterPro" id="IPR000719">
    <property type="entry name" value="Prot_kinase_dom"/>
</dbReference>
<evidence type="ECO:0000256" key="7">
    <source>
        <dbReference type="ARBA" id="ARBA00022840"/>
    </source>
</evidence>
<sequence>MDINHITNPTVTKQVYKGHGAPGAEEVVEITYPATEVVGHGSFGVVFTTVIEQTGEKVAIKKVLQDRRFKNRELEIMKLLQHPNVVDLRYHFYESEPQTNEVYLNLILEYMPQSLYQRLRHFVTGRLLMPRDEIKVYMFQLFKSLNYLHRVARVCHRDIKPQNLLVDAGTLQLKLCDFGSAKQLRPTEPNVSYICSRYYRAPELIFGATNYTTQIDIWSTGCVMAELLLGQPMFPGESGIDQLVEIIKILGTPTRQEICAMNENYSDHKFPQIKPIPLSKVFKREDAHTVQLLSDVLQYDPTRRFNALMAMCSSYFDEITGHNTEPETVAPGASISELWQGVVHSLQLLHFKPEEFNDLNDLERSLIQNKLIAKQPPNVP</sequence>
<dbReference type="PROSITE" id="PS00107">
    <property type="entry name" value="PROTEIN_KINASE_ATP"/>
    <property type="match status" value="1"/>
</dbReference>
<dbReference type="STRING" id="284811.Q759M3"/>
<proteinExistence type="inferred from homology"/>
<evidence type="ECO:0000256" key="10">
    <source>
        <dbReference type="PROSITE-ProRule" id="PRU10141"/>
    </source>
</evidence>
<organism evidence="13 14">
    <name type="scientific">Eremothecium gossypii (strain ATCC 10895 / CBS 109.51 / FGSC 9923 / NRRL Y-1056)</name>
    <name type="common">Yeast</name>
    <name type="synonym">Ashbya gossypii</name>
    <dbReference type="NCBI Taxonomy" id="284811"/>
    <lineage>
        <taxon>Eukaryota</taxon>
        <taxon>Fungi</taxon>
        <taxon>Dikarya</taxon>
        <taxon>Ascomycota</taxon>
        <taxon>Saccharomycotina</taxon>
        <taxon>Saccharomycetes</taxon>
        <taxon>Saccharomycetales</taxon>
        <taxon>Saccharomycetaceae</taxon>
        <taxon>Eremothecium</taxon>
    </lineage>
</organism>
<dbReference type="GO" id="GO:0005634">
    <property type="term" value="C:nucleus"/>
    <property type="evidence" value="ECO:0000318"/>
    <property type="project" value="GO_Central"/>
</dbReference>
<dbReference type="PANTHER" id="PTHR24057:SF0">
    <property type="entry name" value="PROTEIN KINASE SHAGGY-RELATED"/>
    <property type="match status" value="1"/>
</dbReference>
<evidence type="ECO:0000256" key="1">
    <source>
        <dbReference type="ARBA" id="ARBA00005527"/>
    </source>
</evidence>
<evidence type="ECO:0000256" key="9">
    <source>
        <dbReference type="ARBA" id="ARBA00072289"/>
    </source>
</evidence>
<dbReference type="GO" id="GO:0004712">
    <property type="term" value="F:protein serine/threonine/tyrosine kinase activity"/>
    <property type="evidence" value="ECO:0000318"/>
    <property type="project" value="GO_Central"/>
</dbReference>
<comment type="function">
    <text evidence="8">Protein kinase that acts downstream of the MPS1 MAPK cascade as a highly conservative signal modulator that dictates growth, conidiation and pathogenicity. Phosphorylates HAT1 at 'Ser-8' to block its translocation from the nucleus to the cytoplasm where HAT1 positively regulates appressorium development and pathogenicity.</text>
</comment>
<keyword evidence="5 10" id="KW-0547">Nucleotide-binding</keyword>
<feature type="domain" description="Protein kinase" evidence="12">
    <location>
        <begin position="32"/>
        <end position="316"/>
    </location>
</feature>
<reference evidence="14" key="2">
    <citation type="journal article" date="2013" name="G3 (Bethesda)">
        <title>Genomes of Ashbya fungi isolated from insects reveal four mating-type loci, numerous translocations, lack of transposons, and distinct gene duplications.</title>
        <authorList>
            <person name="Dietrich F.S."/>
            <person name="Voegeli S."/>
            <person name="Kuo S."/>
            <person name="Philippsen P."/>
        </authorList>
    </citation>
    <scope>GENOME REANNOTATION</scope>
    <source>
        <strain evidence="14">ATCC 10895 / CBS 109.51 / FGSC 9923 / NRRL Y-1056</strain>
    </source>
</reference>
<keyword evidence="3" id="KW-0309">Germination</keyword>
<keyword evidence="4" id="KW-0808">Transferase</keyword>
<dbReference type="InterPro" id="IPR011009">
    <property type="entry name" value="Kinase-like_dom_sf"/>
</dbReference>
<dbReference type="PANTHER" id="PTHR24057">
    <property type="entry name" value="GLYCOGEN SYNTHASE KINASE-3 ALPHA"/>
    <property type="match status" value="1"/>
</dbReference>
<evidence type="ECO:0000259" key="12">
    <source>
        <dbReference type="PROSITE" id="PS50011"/>
    </source>
</evidence>
<dbReference type="OrthoDB" id="272141at2759"/>
<dbReference type="OMA" id="MKTTMPM"/>
<evidence type="ECO:0000256" key="11">
    <source>
        <dbReference type="RuleBase" id="RU000304"/>
    </source>
</evidence>
<dbReference type="GO" id="GO:0004674">
    <property type="term" value="F:protein serine/threonine kinase activity"/>
    <property type="evidence" value="ECO:0000318"/>
    <property type="project" value="GO_Central"/>
</dbReference>
<evidence type="ECO:0000256" key="4">
    <source>
        <dbReference type="ARBA" id="ARBA00022679"/>
    </source>
</evidence>
<keyword evidence="2 11" id="KW-0723">Serine/threonine-protein kinase</keyword>
<evidence type="ECO:0000256" key="5">
    <source>
        <dbReference type="ARBA" id="ARBA00022741"/>
    </source>
</evidence>
<dbReference type="GO" id="GO:0007165">
    <property type="term" value="P:signal transduction"/>
    <property type="evidence" value="ECO:0000318"/>
    <property type="project" value="GO_Central"/>
</dbReference>
<dbReference type="GO" id="GO:0005524">
    <property type="term" value="F:ATP binding"/>
    <property type="evidence" value="ECO:0007669"/>
    <property type="project" value="UniProtKB-UniRule"/>
</dbReference>
<evidence type="ECO:0000256" key="3">
    <source>
        <dbReference type="ARBA" id="ARBA00022544"/>
    </source>
</evidence>
<dbReference type="CDD" id="cd14137">
    <property type="entry name" value="STKc_GSK3"/>
    <property type="match status" value="1"/>
</dbReference>
<keyword evidence="14" id="KW-1185">Reference proteome</keyword>
<dbReference type="Pfam" id="PF00069">
    <property type="entry name" value="Pkinase"/>
    <property type="match status" value="1"/>
</dbReference>
<dbReference type="GO" id="GO:0030154">
    <property type="term" value="P:cell differentiation"/>
    <property type="evidence" value="ECO:0000318"/>
    <property type="project" value="GO_Central"/>
</dbReference>
<dbReference type="PROSITE" id="PS50011">
    <property type="entry name" value="PROTEIN_KINASE_DOM"/>
    <property type="match status" value="1"/>
</dbReference>
<dbReference type="InterPro" id="IPR039192">
    <property type="entry name" value="STKc_GSK3"/>
</dbReference>
<dbReference type="EMBL" id="AE016817">
    <property type="protein sequence ID" value="AAS52173.2"/>
    <property type="molecule type" value="Genomic_DNA"/>
</dbReference>
<name>Q759M3_EREGS</name>
<dbReference type="GO" id="GO:0005737">
    <property type="term" value="C:cytoplasm"/>
    <property type="evidence" value="ECO:0000318"/>
    <property type="project" value="GO_Central"/>
</dbReference>
<dbReference type="FunCoup" id="Q759M3">
    <property type="interactions" value="1094"/>
</dbReference>